<gene>
    <name evidence="1" type="ORF">K8V11_00820</name>
</gene>
<dbReference type="RefSeq" id="WP_303910312.1">
    <property type="nucleotide sequence ID" value="NZ_DYXM01000017.1"/>
</dbReference>
<dbReference type="Proteomes" id="UP000776650">
    <property type="component" value="Unassembled WGS sequence"/>
</dbReference>
<reference evidence="1" key="2">
    <citation type="submission" date="2021-09" db="EMBL/GenBank/DDBJ databases">
        <authorList>
            <person name="Gilroy R."/>
        </authorList>
    </citation>
    <scope>NUCLEOTIDE SEQUENCE</scope>
    <source>
        <strain evidence="1">ChiGjej1B1-18357</strain>
    </source>
</reference>
<accession>A0A921F1D4</accession>
<evidence type="ECO:0000313" key="2">
    <source>
        <dbReference type="Proteomes" id="UP000776650"/>
    </source>
</evidence>
<dbReference type="AlphaFoldDB" id="A0A921F1D4"/>
<dbReference type="EMBL" id="DYXM01000017">
    <property type="protein sequence ID" value="HJE89535.1"/>
    <property type="molecule type" value="Genomic_DNA"/>
</dbReference>
<comment type="caution">
    <text evidence="1">The sequence shown here is derived from an EMBL/GenBank/DDBJ whole genome shotgun (WGS) entry which is preliminary data.</text>
</comment>
<organism evidence="1 2">
    <name type="scientific">Dietzia timorensis</name>
    <dbReference type="NCBI Taxonomy" id="499555"/>
    <lineage>
        <taxon>Bacteria</taxon>
        <taxon>Bacillati</taxon>
        <taxon>Actinomycetota</taxon>
        <taxon>Actinomycetes</taxon>
        <taxon>Mycobacteriales</taxon>
        <taxon>Dietziaceae</taxon>
        <taxon>Dietzia</taxon>
    </lineage>
</organism>
<proteinExistence type="predicted"/>
<protein>
    <submittedName>
        <fullName evidence="1">Uncharacterized protein</fullName>
    </submittedName>
</protein>
<evidence type="ECO:0000313" key="1">
    <source>
        <dbReference type="EMBL" id="HJE89535.1"/>
    </source>
</evidence>
<name>A0A921F1D4_9ACTN</name>
<sequence>MGNQNDRDAIIDTFRRSGLELLRPETIHPTDATPFLILTSEDLEGPAFSHVLHFDAEMIEDHADYAKWVRQWARATGKEDKLSDASSHLNFEARTATLEYTLDGVPRRTEFEQADDWLNPEVAMDILDDFGDVPGRVRLFIDNGQGGTYVWLPEEGVAEFQELFPEAERS</sequence>
<reference evidence="1" key="1">
    <citation type="journal article" date="2021" name="PeerJ">
        <title>Extensive microbial diversity within the chicken gut microbiome revealed by metagenomics and culture.</title>
        <authorList>
            <person name="Gilroy R."/>
            <person name="Ravi A."/>
            <person name="Getino M."/>
            <person name="Pursley I."/>
            <person name="Horton D.L."/>
            <person name="Alikhan N.F."/>
            <person name="Baker D."/>
            <person name="Gharbi K."/>
            <person name="Hall N."/>
            <person name="Watson M."/>
            <person name="Adriaenssens E.M."/>
            <person name="Foster-Nyarko E."/>
            <person name="Jarju S."/>
            <person name="Secka A."/>
            <person name="Antonio M."/>
            <person name="Oren A."/>
            <person name="Chaudhuri R.R."/>
            <person name="La Ragione R."/>
            <person name="Hildebrand F."/>
            <person name="Pallen M.J."/>
        </authorList>
    </citation>
    <scope>NUCLEOTIDE SEQUENCE</scope>
    <source>
        <strain evidence="1">ChiGjej1B1-18357</strain>
    </source>
</reference>